<dbReference type="SUPFAM" id="SSF53474">
    <property type="entry name" value="alpha/beta-Hydrolases"/>
    <property type="match status" value="1"/>
</dbReference>
<evidence type="ECO:0008006" key="3">
    <source>
        <dbReference type="Google" id="ProtNLM"/>
    </source>
</evidence>
<reference evidence="1 2" key="1">
    <citation type="submission" date="2018-06" db="EMBL/GenBank/DDBJ databases">
        <title>WGS assembly of Brassica rapa FPsc.</title>
        <authorList>
            <person name="Bowman J."/>
            <person name="Kohchi T."/>
            <person name="Yamato K."/>
            <person name="Jenkins J."/>
            <person name="Shu S."/>
            <person name="Ishizaki K."/>
            <person name="Yamaoka S."/>
            <person name="Nishihama R."/>
            <person name="Nakamura Y."/>
            <person name="Berger F."/>
            <person name="Adam C."/>
            <person name="Aki S."/>
            <person name="Althoff F."/>
            <person name="Araki T."/>
            <person name="Arteaga-Vazquez M."/>
            <person name="Balasubrmanian S."/>
            <person name="Bauer D."/>
            <person name="Boehm C."/>
            <person name="Briginshaw L."/>
            <person name="Caballero-Perez J."/>
            <person name="Catarino B."/>
            <person name="Chen F."/>
            <person name="Chiyoda S."/>
            <person name="Chovatia M."/>
            <person name="Davies K."/>
            <person name="Delmans M."/>
            <person name="Demura T."/>
            <person name="Dierschke T."/>
            <person name="Dolan L."/>
            <person name="Dorantes-Acosta A."/>
            <person name="Eklund D."/>
            <person name="Florent S."/>
            <person name="Flores-Sandoval E."/>
            <person name="Fujiyama A."/>
            <person name="Fukuzawa H."/>
            <person name="Galik B."/>
            <person name="Grimanelli D."/>
            <person name="Grimwood J."/>
            <person name="Grossniklaus U."/>
            <person name="Hamada T."/>
            <person name="Haseloff J."/>
            <person name="Hetherington A."/>
            <person name="Higo A."/>
            <person name="Hirakawa Y."/>
            <person name="Hundley H."/>
            <person name="Ikeda Y."/>
            <person name="Inoue K."/>
            <person name="Inoue S."/>
            <person name="Ishida S."/>
            <person name="Jia Q."/>
            <person name="Kakita M."/>
            <person name="Kanazawa T."/>
            <person name="Kawai Y."/>
            <person name="Kawashima T."/>
            <person name="Kennedy M."/>
            <person name="Kinose K."/>
            <person name="Kinoshita T."/>
            <person name="Kohara Y."/>
            <person name="Koide E."/>
            <person name="Komatsu K."/>
            <person name="Kopischke S."/>
            <person name="Kubo M."/>
            <person name="Kyozuka J."/>
            <person name="Lagercrantz U."/>
            <person name="Lin S."/>
            <person name="Lindquist E."/>
            <person name="Lipzen A."/>
            <person name="Lu C."/>
            <person name="Luna E."/>
            <person name="Martienssen R."/>
            <person name="Minamino N."/>
            <person name="Mizutani M."/>
            <person name="Mizutani M."/>
            <person name="Mochizuki N."/>
            <person name="Monte I."/>
            <person name="Mosher R."/>
            <person name="Nagasaki H."/>
            <person name="Nakagami H."/>
            <person name="Naramoto S."/>
            <person name="Nishitani K."/>
            <person name="Ohtani M."/>
            <person name="Okamoto T."/>
            <person name="Okumura M."/>
            <person name="Phillips J."/>
            <person name="Pollak B."/>
            <person name="Reinders A."/>
            <person name="Roevekamp M."/>
            <person name="Sano R."/>
            <person name="Sawa S."/>
            <person name="Schmid M."/>
            <person name="Shirakawa M."/>
            <person name="Solano R."/>
            <person name="Spunde A."/>
            <person name="Suetsugu N."/>
            <person name="Sugano S."/>
            <person name="Sugiyama A."/>
            <person name="Sun R."/>
            <person name="Suzuki Y."/>
            <person name="Takenaka M."/>
            <person name="Takezawa D."/>
            <person name="Tomogane H."/>
            <person name="Tsuzuki M."/>
            <person name="Ueda T."/>
            <person name="Umeda M."/>
            <person name="Ward J."/>
            <person name="Watanabe Y."/>
            <person name="Yazaki K."/>
            <person name="Yokoyama R."/>
            <person name="Yoshitake Y."/>
            <person name="Yotsui I."/>
            <person name="Zachgo S."/>
            <person name="Schmutz J."/>
        </authorList>
    </citation>
    <scope>NUCLEOTIDE SEQUENCE [LARGE SCALE GENOMIC DNA]</scope>
    <source>
        <strain evidence="2">cv. B-3</strain>
    </source>
</reference>
<organism evidence="1 2">
    <name type="scientific">Brassica campestris</name>
    <name type="common">Field mustard</name>
    <dbReference type="NCBI Taxonomy" id="3711"/>
    <lineage>
        <taxon>Eukaryota</taxon>
        <taxon>Viridiplantae</taxon>
        <taxon>Streptophyta</taxon>
        <taxon>Embryophyta</taxon>
        <taxon>Tracheophyta</taxon>
        <taxon>Spermatophyta</taxon>
        <taxon>Magnoliopsida</taxon>
        <taxon>eudicotyledons</taxon>
        <taxon>Gunneridae</taxon>
        <taxon>Pentapetalae</taxon>
        <taxon>rosids</taxon>
        <taxon>malvids</taxon>
        <taxon>Brassicales</taxon>
        <taxon>Brassicaceae</taxon>
        <taxon>Brassiceae</taxon>
        <taxon>Brassica</taxon>
    </lineage>
</organism>
<protein>
    <recommendedName>
        <fullName evidence="3">Serine aminopeptidase S33 domain-containing protein</fullName>
    </recommendedName>
</protein>
<dbReference type="Pfam" id="PF06028">
    <property type="entry name" value="DUF915"/>
    <property type="match status" value="1"/>
</dbReference>
<accession>A0A397YZ00</accession>
<sequence length="211" mass="23537">KREIQNSHNEKLVGLLHETGSREVVVLCHGFKSDKNNAILKNVAAALEKEGISAFRFDFSGNGESEGGFNYGNYNTIGHSRGGNVVLLYASKYCNDGNVRNVVNISGRYDLKKGIRLGDGYLERIKEQVLVTEESLMERLETDMHEACLKIDKQVRVLTVHGSGDKVVPVPDAEEFAKIIPNHKLEIVKKADHGYTKHQTQLVSTVLEFIK</sequence>
<dbReference type="InterPro" id="IPR010315">
    <property type="entry name" value="DUF915_hydro-like"/>
</dbReference>
<feature type="non-terminal residue" evidence="1">
    <location>
        <position position="1"/>
    </location>
</feature>
<evidence type="ECO:0000313" key="2">
    <source>
        <dbReference type="Proteomes" id="UP000264353"/>
    </source>
</evidence>
<name>A0A397YZ00_BRACM</name>
<dbReference type="AlphaFoldDB" id="A0A397YZ00"/>
<dbReference type="InterPro" id="IPR029058">
    <property type="entry name" value="AB_hydrolase_fold"/>
</dbReference>
<evidence type="ECO:0000313" key="1">
    <source>
        <dbReference type="EMBL" id="RID58481.1"/>
    </source>
</evidence>
<gene>
    <name evidence="1" type="ORF">BRARA_F01781</name>
</gene>
<dbReference type="EMBL" id="CM010633">
    <property type="protein sequence ID" value="RID58481.1"/>
    <property type="molecule type" value="Genomic_DNA"/>
</dbReference>
<dbReference type="Gene3D" id="3.40.50.1820">
    <property type="entry name" value="alpha/beta hydrolase"/>
    <property type="match status" value="2"/>
</dbReference>
<dbReference type="PANTHER" id="PTHR42886:SF53">
    <property type="entry name" value="ALPHA_BETA-HYDROLASES SUPERFAMILY PROTEIN"/>
    <property type="match status" value="1"/>
</dbReference>
<proteinExistence type="predicted"/>
<dbReference type="PANTHER" id="PTHR42886">
    <property type="entry name" value="RE40534P-RELATED"/>
    <property type="match status" value="1"/>
</dbReference>
<dbReference type="Proteomes" id="UP000264353">
    <property type="component" value="Chromosome A6"/>
</dbReference>